<dbReference type="Proteomes" id="UP000294530">
    <property type="component" value="Unassembled WGS sequence"/>
</dbReference>
<dbReference type="RefSeq" id="XP_067816408.1">
    <property type="nucleotide sequence ID" value="XM_067958527.1"/>
</dbReference>
<keyword evidence="4" id="KW-1185">Reference proteome</keyword>
<dbReference type="GeneID" id="94344198"/>
<feature type="coiled-coil region" evidence="1">
    <location>
        <begin position="35"/>
        <end position="69"/>
    </location>
</feature>
<organism evidence="2 4">
    <name type="scientific">Bremia lactucae</name>
    <name type="common">Lettuce downy mildew</name>
    <dbReference type="NCBI Taxonomy" id="4779"/>
    <lineage>
        <taxon>Eukaryota</taxon>
        <taxon>Sar</taxon>
        <taxon>Stramenopiles</taxon>
        <taxon>Oomycota</taxon>
        <taxon>Peronosporomycetes</taxon>
        <taxon>Peronosporales</taxon>
        <taxon>Peronosporaceae</taxon>
        <taxon>Bremia</taxon>
    </lineage>
</organism>
<dbReference type="Gene3D" id="6.10.250.1080">
    <property type="match status" value="1"/>
</dbReference>
<dbReference type="EMBL" id="SHOA02000006">
    <property type="protein sequence ID" value="TDH66909.1"/>
    <property type="molecule type" value="Genomic_DNA"/>
</dbReference>
<dbReference type="KEGG" id="blac:94344198"/>
<evidence type="ECO:0000313" key="4">
    <source>
        <dbReference type="Proteomes" id="UP000294530"/>
    </source>
</evidence>
<comment type="caution">
    <text evidence="2">The sequence shown here is derived from an EMBL/GenBank/DDBJ whole genome shotgun (WGS) entry which is preliminary data.</text>
</comment>
<protein>
    <submittedName>
        <fullName evidence="2">Uncharacterized protein</fullName>
    </submittedName>
</protein>
<accession>A0A976FHZ9</accession>
<evidence type="ECO:0000256" key="1">
    <source>
        <dbReference type="SAM" id="Coils"/>
    </source>
</evidence>
<name>A0A976FHZ9_BRELC</name>
<proteinExistence type="predicted"/>
<reference evidence="2" key="2">
    <citation type="submission" date="2021-07" db="EMBL/GenBank/DDBJ databases">
        <authorList>
            <person name="Fletcher K."/>
        </authorList>
    </citation>
    <scope>NUCLEOTIDE SEQUENCE</scope>
    <source>
        <strain evidence="2">SF5</strain>
    </source>
</reference>
<feature type="coiled-coil region" evidence="1">
    <location>
        <begin position="148"/>
        <end position="175"/>
    </location>
</feature>
<dbReference type="EMBL" id="SHOA02000006">
    <property type="protein sequence ID" value="TDH67138.1"/>
    <property type="molecule type" value="Genomic_DNA"/>
</dbReference>
<gene>
    <name evidence="2" type="ORF">CCR75_000419</name>
    <name evidence="3" type="ORF">CCR75_006019</name>
</gene>
<reference evidence="2 4" key="1">
    <citation type="journal article" date="2021" name="Genome Biol.">
        <title>AFLAP: assembly-free linkage analysis pipeline using k-mers from genome sequencing data.</title>
        <authorList>
            <person name="Fletcher K."/>
            <person name="Zhang L."/>
            <person name="Gil J."/>
            <person name="Han R."/>
            <person name="Cavanaugh K."/>
            <person name="Michelmore R."/>
        </authorList>
    </citation>
    <scope>NUCLEOTIDE SEQUENCE [LARGE SCALE GENOMIC DNA]</scope>
    <source>
        <strain evidence="2 4">SF5</strain>
    </source>
</reference>
<evidence type="ECO:0000313" key="2">
    <source>
        <dbReference type="EMBL" id="TDH66909.1"/>
    </source>
</evidence>
<evidence type="ECO:0000313" key="3">
    <source>
        <dbReference type="EMBL" id="TDH67138.1"/>
    </source>
</evidence>
<keyword evidence="1" id="KW-0175">Coiled coil</keyword>
<dbReference type="OrthoDB" id="124008at2759"/>
<sequence>MEPEQIKVTGPELHDESIQQLWRLEQENDRLNSCVRRFEATKIDLEHKLEQAEEKIVSLQHEVEKAKEGIQPGKEAYLQLCALRAQLKTHKSVLNRLLRVVEIPIKDEIDLLDQSIIDENEQIDMPDSFHVDCNVQTAECRHEWSSKVETLRLKLQAKSDELQTTEDKYEEYRVASFEIERALVRENDTLKRLLCDLHVTKTIVPT</sequence>
<dbReference type="AlphaFoldDB" id="A0A976FHZ9"/>